<keyword evidence="3 6" id="KW-0597">Phosphoprotein</keyword>
<dbReference type="InterPro" id="IPR052162">
    <property type="entry name" value="Sensor_kinase/Photoreceptor"/>
</dbReference>
<dbReference type="InterPro" id="IPR036097">
    <property type="entry name" value="HisK_dim/P_sf"/>
</dbReference>
<dbReference type="InterPro" id="IPR013656">
    <property type="entry name" value="PAS_4"/>
</dbReference>
<dbReference type="Gene3D" id="2.10.70.100">
    <property type="match status" value="1"/>
</dbReference>
<dbReference type="InterPro" id="IPR004358">
    <property type="entry name" value="Sig_transdc_His_kin-like_C"/>
</dbReference>
<keyword evidence="5" id="KW-0418">Kinase</keyword>
<dbReference type="Pfam" id="PF00072">
    <property type="entry name" value="Response_reg"/>
    <property type="match status" value="1"/>
</dbReference>
<dbReference type="Pfam" id="PF13426">
    <property type="entry name" value="PAS_9"/>
    <property type="match status" value="2"/>
</dbReference>
<dbReference type="SUPFAM" id="SSF55785">
    <property type="entry name" value="PYP-like sensor domain (PAS domain)"/>
    <property type="match status" value="7"/>
</dbReference>
<dbReference type="PROSITE" id="PS50110">
    <property type="entry name" value="RESPONSE_REGULATORY"/>
    <property type="match status" value="1"/>
</dbReference>
<dbReference type="Gene3D" id="3.30.565.10">
    <property type="entry name" value="Histidine kinase-like ATPase, C-terminal domain"/>
    <property type="match status" value="1"/>
</dbReference>
<dbReference type="InterPro" id="IPR000014">
    <property type="entry name" value="PAS"/>
</dbReference>
<name>A0A849L7K3_9RHOB</name>
<dbReference type="CDD" id="cd00082">
    <property type="entry name" value="HisKA"/>
    <property type="match status" value="1"/>
</dbReference>
<dbReference type="NCBIfam" id="TIGR00229">
    <property type="entry name" value="sensory_box"/>
    <property type="match status" value="4"/>
</dbReference>
<feature type="domain" description="PAC" evidence="10">
    <location>
        <begin position="381"/>
        <end position="431"/>
    </location>
</feature>
<dbReference type="GO" id="GO:0000155">
    <property type="term" value="F:phosphorelay sensor kinase activity"/>
    <property type="evidence" value="ECO:0007669"/>
    <property type="project" value="InterPro"/>
</dbReference>
<dbReference type="Gene3D" id="3.30.450.20">
    <property type="entry name" value="PAS domain"/>
    <property type="match status" value="7"/>
</dbReference>
<dbReference type="EC" id="2.7.13.3" evidence="2"/>
<dbReference type="SMART" id="SM00448">
    <property type="entry name" value="REC"/>
    <property type="match status" value="1"/>
</dbReference>
<feature type="domain" description="PAS" evidence="9">
    <location>
        <begin position="559"/>
        <end position="610"/>
    </location>
</feature>
<dbReference type="InterPro" id="IPR005467">
    <property type="entry name" value="His_kinase_dom"/>
</dbReference>
<dbReference type="PANTHER" id="PTHR43304:SF1">
    <property type="entry name" value="PAC DOMAIN-CONTAINING PROTEIN"/>
    <property type="match status" value="1"/>
</dbReference>
<dbReference type="Pfam" id="PF08447">
    <property type="entry name" value="PAS_3"/>
    <property type="match status" value="3"/>
</dbReference>
<reference evidence="11 12" key="1">
    <citation type="submission" date="2020-05" db="EMBL/GenBank/DDBJ databases">
        <title>Gimesia benthica sp. nov., a novel planctomycete isolated from a deep-sea water sample of the Northwest Indian Ocean.</title>
        <authorList>
            <person name="Wang J."/>
            <person name="Ruan C."/>
            <person name="Song L."/>
            <person name="Zhu Y."/>
            <person name="Li A."/>
            <person name="Zheng X."/>
            <person name="Wang L."/>
            <person name="Lu Z."/>
            <person name="Huang Y."/>
            <person name="Du W."/>
            <person name="Zhou Y."/>
            <person name="Huang L."/>
            <person name="Dai X."/>
        </authorList>
    </citation>
    <scope>NUCLEOTIDE SEQUENCE [LARGE SCALE GENOMIC DNA]</scope>
    <source>
        <strain evidence="11 12">YYQ-30</strain>
    </source>
</reference>
<feature type="domain" description="PAC" evidence="10">
    <location>
        <begin position="881"/>
        <end position="933"/>
    </location>
</feature>
<feature type="domain" description="Histidine kinase" evidence="7">
    <location>
        <begin position="946"/>
        <end position="1169"/>
    </location>
</feature>
<evidence type="ECO:0000259" key="10">
    <source>
        <dbReference type="PROSITE" id="PS50113"/>
    </source>
</evidence>
<dbReference type="SMART" id="SM00086">
    <property type="entry name" value="PAC"/>
    <property type="match status" value="5"/>
</dbReference>
<keyword evidence="12" id="KW-1185">Reference proteome</keyword>
<organism evidence="11 12">
    <name type="scientific">Halovulum dunhuangense</name>
    <dbReference type="NCBI Taxonomy" id="1505036"/>
    <lineage>
        <taxon>Bacteria</taxon>
        <taxon>Pseudomonadati</taxon>
        <taxon>Pseudomonadota</taxon>
        <taxon>Alphaproteobacteria</taxon>
        <taxon>Rhodobacterales</taxon>
        <taxon>Paracoccaceae</taxon>
        <taxon>Halovulum</taxon>
    </lineage>
</organism>
<dbReference type="PRINTS" id="PR00344">
    <property type="entry name" value="BCTRLSENSOR"/>
</dbReference>
<dbReference type="SUPFAM" id="SSF47384">
    <property type="entry name" value="Homodimeric domain of signal transducing histidine kinase"/>
    <property type="match status" value="1"/>
</dbReference>
<dbReference type="SMART" id="SM00387">
    <property type="entry name" value="HATPase_c"/>
    <property type="match status" value="1"/>
</dbReference>
<dbReference type="InterPro" id="IPR001789">
    <property type="entry name" value="Sig_transdc_resp-reg_receiver"/>
</dbReference>
<dbReference type="SUPFAM" id="SSF52172">
    <property type="entry name" value="CheY-like"/>
    <property type="match status" value="1"/>
</dbReference>
<evidence type="ECO:0000256" key="2">
    <source>
        <dbReference type="ARBA" id="ARBA00012438"/>
    </source>
</evidence>
<evidence type="ECO:0000256" key="1">
    <source>
        <dbReference type="ARBA" id="ARBA00000085"/>
    </source>
</evidence>
<evidence type="ECO:0000256" key="6">
    <source>
        <dbReference type="PROSITE-ProRule" id="PRU00169"/>
    </source>
</evidence>
<dbReference type="InterPro" id="IPR001610">
    <property type="entry name" value="PAC"/>
</dbReference>
<dbReference type="PANTHER" id="PTHR43304">
    <property type="entry name" value="PHYTOCHROME-LIKE PROTEIN CPH1"/>
    <property type="match status" value="1"/>
</dbReference>
<dbReference type="Pfam" id="PF02518">
    <property type="entry name" value="HATPase_c"/>
    <property type="match status" value="1"/>
</dbReference>
<feature type="domain" description="PAC" evidence="10">
    <location>
        <begin position="750"/>
        <end position="804"/>
    </location>
</feature>
<dbReference type="InterPro" id="IPR000700">
    <property type="entry name" value="PAS-assoc_C"/>
</dbReference>
<evidence type="ECO:0000256" key="4">
    <source>
        <dbReference type="ARBA" id="ARBA00022679"/>
    </source>
</evidence>
<gene>
    <name evidence="11" type="ORF">HMH01_16485</name>
</gene>
<comment type="caution">
    <text evidence="11">The sequence shown here is derived from an EMBL/GenBank/DDBJ whole genome shotgun (WGS) entry which is preliminary data.</text>
</comment>
<feature type="domain" description="PAC" evidence="10">
    <location>
        <begin position="506"/>
        <end position="558"/>
    </location>
</feature>
<accession>A0A849L7K3</accession>
<evidence type="ECO:0000259" key="8">
    <source>
        <dbReference type="PROSITE" id="PS50110"/>
    </source>
</evidence>
<sequence>MTRVPELSANALDAFDQVLVPVWIFSIESLKILEANQSALDWLGYDLATLRTMTIADLRPEPDRARIIETVRRFEGTRADAGTWTIIDRSGRRFTAHFSWSRVSYKGMAAVVASIRDMTLMSRAEALAANLRVQNDALRRRASLSAEHLSRLVDALPGKMLVVTPGDYRVVAVTDEYAKAVMLDRDALLDRHLFDLFPDDPNEPGSDGVANLENSLRRVEVMRVTDVMNLQRYPVRRPDGSFEERFWLPTNKPVLDADGNVIHIVHRVEDVTALVAESAVTQGNNRASPRELSEARNAFLALEERETRLRTAEMLLELGAFECDFNDGTFRWSDRAFDIFGVPRDRSAPNFDGYVALVHPDDQQAMLENYRRFIETGAPEIEFQHRIIRADGAVTYVHGMGARHRVDGKEIVIGFVQDITYLREAEEKLRGEAQRRRFASRLVSLGSWRYDIGQATVAWGDGIAAIHDEPEATSPSVEQAISYYIPEHRGLIRERFDACVQKGVSFDEICQIITAKGRKVWVRAIGEPVRDASGRIIAVQGAFQDVSDLINARDAASELSERLRTTLERMSDAFFLLDEDWNFAFMNSRAEELLLRPRDELLGRNFWVEFPEAVGTQFDEQYRRAVSLNCPVRFAEYYAPLEAWLEVAADPTPQGLAVHFRDITLQRARDFQLRLLEAAAARMNDILLITEAEPISGPDGPRIVYVNDAFERRTGFSREEAIGKTPRLLQGPKTERAELDRIRNALSRWQPVRAELTNYTKTGEEIWLELDIVPLADETGWYTHWVAIERDISERRQAEQALNANEERFRLVTKAAGTAIWDWHVADDKQWWSEGLQDIFGHTPDKHNVVPTIWRQNVHVDDVARVDAALDRLVSGEDSILKETYRFRRSDGSWAIVEDRAFALRDGTGSAVRVLGSMTDVTDKTQLEERLRQAQRLEVVGQLTGGVAHDFNNLLTIILGNAELLEEALGGQPALQKLARMSLDAADRGAALTSQLLAFSRRQPLAPKIIDVANLILGMDGLLRRTLPENIDMEIVNASDLWQIEADAAQLESALLNLIVNARDAMPNGGWLTIEATNTVLDNDYIATEPDVRQGQYVVIVVTDTGHGIPHDILGRIFEPFFTTKGVGKGSGLGLSMVYGFVKQSGGHVRVYSEPGEGTAFKLYFPRAQGGPAPMDGDVHRQIIAGGTESILVVEDDPGVRDHVSTQLRGLGYVVLEASSGNEAMDVLRRTPDVDLLLTDVVMPGGMGGRELAEAARGLRPDIRILFTSGYTESSFVHDGRLDPNIILLSKPYRREDLASKVREALEEQHGP</sequence>
<evidence type="ECO:0000256" key="3">
    <source>
        <dbReference type="ARBA" id="ARBA00022553"/>
    </source>
</evidence>
<dbReference type="Gene3D" id="1.10.287.130">
    <property type="match status" value="1"/>
</dbReference>
<dbReference type="SMART" id="SM00388">
    <property type="entry name" value="HisKA"/>
    <property type="match status" value="1"/>
</dbReference>
<evidence type="ECO:0000313" key="11">
    <source>
        <dbReference type="EMBL" id="NNU82037.1"/>
    </source>
</evidence>
<dbReference type="Pfam" id="PF00512">
    <property type="entry name" value="HisKA"/>
    <property type="match status" value="1"/>
</dbReference>
<dbReference type="PROSITE" id="PS50113">
    <property type="entry name" value="PAC"/>
    <property type="match status" value="4"/>
</dbReference>
<dbReference type="PROSITE" id="PS50112">
    <property type="entry name" value="PAS"/>
    <property type="match status" value="2"/>
</dbReference>
<feature type="modified residue" description="4-aspartylphosphate" evidence="6">
    <location>
        <position position="1240"/>
    </location>
</feature>
<evidence type="ECO:0000313" key="12">
    <source>
        <dbReference type="Proteomes" id="UP000572377"/>
    </source>
</evidence>
<dbReference type="InterPro" id="IPR036890">
    <property type="entry name" value="HATPase_C_sf"/>
</dbReference>
<dbReference type="SMART" id="SM00091">
    <property type="entry name" value="PAS"/>
    <property type="match status" value="6"/>
</dbReference>
<evidence type="ECO:0000259" key="7">
    <source>
        <dbReference type="PROSITE" id="PS50109"/>
    </source>
</evidence>
<evidence type="ECO:0000256" key="5">
    <source>
        <dbReference type="ARBA" id="ARBA00022777"/>
    </source>
</evidence>
<dbReference type="Pfam" id="PF08448">
    <property type="entry name" value="PAS_4"/>
    <property type="match status" value="2"/>
</dbReference>
<evidence type="ECO:0000259" key="9">
    <source>
        <dbReference type="PROSITE" id="PS50112"/>
    </source>
</evidence>
<dbReference type="SUPFAM" id="SSF55874">
    <property type="entry name" value="ATPase domain of HSP90 chaperone/DNA topoisomerase II/histidine kinase"/>
    <property type="match status" value="1"/>
</dbReference>
<proteinExistence type="predicted"/>
<dbReference type="InterPro" id="IPR011006">
    <property type="entry name" value="CheY-like_superfamily"/>
</dbReference>
<protein>
    <recommendedName>
        <fullName evidence="2">histidine kinase</fullName>
        <ecNumber evidence="2">2.7.13.3</ecNumber>
    </recommendedName>
</protein>
<dbReference type="Proteomes" id="UP000572377">
    <property type="component" value="Unassembled WGS sequence"/>
</dbReference>
<keyword evidence="4" id="KW-0808">Transferase</keyword>
<dbReference type="CDD" id="cd16919">
    <property type="entry name" value="HATPase_CckA-like"/>
    <property type="match status" value="1"/>
</dbReference>
<dbReference type="Gene3D" id="3.40.50.2300">
    <property type="match status" value="1"/>
</dbReference>
<comment type="catalytic activity">
    <reaction evidence="1">
        <text>ATP + protein L-histidine = ADP + protein N-phospho-L-histidine.</text>
        <dbReference type="EC" id="2.7.13.3"/>
    </reaction>
</comment>
<feature type="domain" description="PAS" evidence="9">
    <location>
        <begin position="699"/>
        <end position="749"/>
    </location>
</feature>
<dbReference type="CDD" id="cd00130">
    <property type="entry name" value="PAS"/>
    <property type="match status" value="6"/>
</dbReference>
<dbReference type="InterPro" id="IPR003594">
    <property type="entry name" value="HATPase_dom"/>
</dbReference>
<feature type="domain" description="Response regulatory" evidence="8">
    <location>
        <begin position="1190"/>
        <end position="1306"/>
    </location>
</feature>
<dbReference type="PROSITE" id="PS50109">
    <property type="entry name" value="HIS_KIN"/>
    <property type="match status" value="1"/>
</dbReference>
<dbReference type="EMBL" id="JABFBC010000004">
    <property type="protein sequence ID" value="NNU82037.1"/>
    <property type="molecule type" value="Genomic_DNA"/>
</dbReference>
<dbReference type="InterPro" id="IPR035965">
    <property type="entry name" value="PAS-like_dom_sf"/>
</dbReference>
<dbReference type="InterPro" id="IPR003661">
    <property type="entry name" value="HisK_dim/P_dom"/>
</dbReference>
<dbReference type="RefSeq" id="WP_171326899.1">
    <property type="nucleotide sequence ID" value="NZ_JABFBC010000004.1"/>
</dbReference>
<dbReference type="CDD" id="cd18161">
    <property type="entry name" value="REC_hyHK_blue-like"/>
    <property type="match status" value="1"/>
</dbReference>
<dbReference type="InterPro" id="IPR013655">
    <property type="entry name" value="PAS_fold_3"/>
</dbReference>